<evidence type="ECO:0000313" key="10">
    <source>
        <dbReference type="Proteomes" id="UP000294114"/>
    </source>
</evidence>
<dbReference type="RefSeq" id="WP_130337522.1">
    <property type="nucleotide sequence ID" value="NZ_SHLD01000001.1"/>
</dbReference>
<feature type="transmembrane region" description="Helical" evidence="7">
    <location>
        <begin position="74"/>
        <end position="91"/>
    </location>
</feature>
<evidence type="ECO:0000256" key="2">
    <source>
        <dbReference type="ARBA" id="ARBA00022475"/>
    </source>
</evidence>
<comment type="subcellular location">
    <subcellularLocation>
        <location evidence="1">Cell membrane</location>
        <topology evidence="1">Multi-pass membrane protein</topology>
    </subcellularLocation>
</comment>
<gene>
    <name evidence="9" type="ORF">EV384_5365</name>
</gene>
<evidence type="ECO:0000256" key="6">
    <source>
        <dbReference type="ARBA" id="ARBA00043993"/>
    </source>
</evidence>
<keyword evidence="4 7" id="KW-1133">Transmembrane helix</keyword>
<dbReference type="PANTHER" id="PTHR30509">
    <property type="entry name" value="P-HYDROXYBENZOIC ACID EFFLUX PUMP SUBUNIT-RELATED"/>
    <property type="match status" value="1"/>
</dbReference>
<dbReference type="AlphaFoldDB" id="A0A4Q8BH75"/>
<feature type="transmembrane region" description="Helical" evidence="7">
    <location>
        <begin position="97"/>
        <end position="115"/>
    </location>
</feature>
<sequence>MRLGRSVLGWLRRRDPGYRTVRRAARLTLVASVSFYGCRYGLGSTVLATYALFATVATGEFAQLPGDASQRARTLLAALPMAWVLVAIGTVLAWSTWAAAAGMLVVGFAVAFAGVGGPRLVGLANAFQLFYILACFPPYQPGTLPARLAGVTLGIVLVSLAEVALWPDPAPVAFPHRLRDAARAVAAFLEGIADVMSGQQGADAEVARRHTPAIRAVEQVRILQLPATQRPMSASVRDRALRDAAAAVHEMLALAESLATERGTTETRDADAARLLRQSAASIRSSGDIALGEAQAAGTDDHLDAAGAALERRRARAGQRADAIRLRVDAIVQAVVEQAGIFATAARVAGGFRTWQATERPATGPDQFWYARRSVLSLYWQQFRAHLTPRSVYFEGAVRLAVALAAARIIAGTFNLLHGFWVLLAILTLLRTSGADTRTTLRPALVGTLIGAVAGGLLLLSSPAPEIYAALLPISMVLAFGLGPLLGVGWSQAMLTLLLIFVFAQLTPVNWQLVGARVVDVLIGAAVGVLAGLLMWPRGASSELRRNAAAYLGAAAEAIAQTVQVLAGKDRTPGALDAARRGKILTDASFAQYHFERHDPRMSYVDWEGVLIAGNRILHGAEALLARDRPGVLAPWPDSAAQLVGWAQRLRSAYADLARQLPQGQIRRPVAPPAAAPDIVDRVDESIRSGETRPEVLRPVEVDVWLAGLTGHIARIQSPPTMPAGHRQKT</sequence>
<protein>
    <submittedName>
        <fullName evidence="9">Putative membrane protein YccC</fullName>
    </submittedName>
</protein>
<dbReference type="Pfam" id="PF13515">
    <property type="entry name" value="FUSC_2"/>
    <property type="match status" value="1"/>
</dbReference>
<keyword evidence="3 7" id="KW-0812">Transmembrane</keyword>
<accession>A0A4Q8BH75</accession>
<dbReference type="OrthoDB" id="4638444at2"/>
<feature type="transmembrane region" description="Helical" evidence="7">
    <location>
        <begin position="416"/>
        <end position="432"/>
    </location>
</feature>
<proteinExistence type="inferred from homology"/>
<keyword evidence="2" id="KW-1003">Cell membrane</keyword>
<feature type="transmembrane region" description="Helical" evidence="7">
    <location>
        <begin position="517"/>
        <end position="536"/>
    </location>
</feature>
<organism evidence="9 10">
    <name type="scientific">Micromonospora kangleipakensis</name>
    <dbReference type="NCBI Taxonomy" id="1077942"/>
    <lineage>
        <taxon>Bacteria</taxon>
        <taxon>Bacillati</taxon>
        <taxon>Actinomycetota</taxon>
        <taxon>Actinomycetes</taxon>
        <taxon>Micromonosporales</taxon>
        <taxon>Micromonosporaceae</taxon>
        <taxon>Micromonospora</taxon>
    </lineage>
</organism>
<dbReference type="InterPro" id="IPR049453">
    <property type="entry name" value="Memb_transporter_dom"/>
</dbReference>
<evidence type="ECO:0000256" key="1">
    <source>
        <dbReference type="ARBA" id="ARBA00004651"/>
    </source>
</evidence>
<evidence type="ECO:0000256" key="7">
    <source>
        <dbReference type="SAM" id="Phobius"/>
    </source>
</evidence>
<comment type="caution">
    <text evidence="9">The sequence shown here is derived from an EMBL/GenBank/DDBJ whole genome shotgun (WGS) entry which is preliminary data.</text>
</comment>
<evidence type="ECO:0000313" key="9">
    <source>
        <dbReference type="EMBL" id="RZU76693.1"/>
    </source>
</evidence>
<dbReference type="GO" id="GO:0005886">
    <property type="term" value="C:plasma membrane"/>
    <property type="evidence" value="ECO:0007669"/>
    <property type="project" value="UniProtKB-SubCell"/>
</dbReference>
<evidence type="ECO:0000256" key="5">
    <source>
        <dbReference type="ARBA" id="ARBA00023136"/>
    </source>
</evidence>
<dbReference type="EMBL" id="SHLD01000001">
    <property type="protein sequence ID" value="RZU76693.1"/>
    <property type="molecule type" value="Genomic_DNA"/>
</dbReference>
<feature type="transmembrane region" description="Helical" evidence="7">
    <location>
        <begin position="42"/>
        <end position="62"/>
    </location>
</feature>
<evidence type="ECO:0000259" key="8">
    <source>
        <dbReference type="Pfam" id="PF13515"/>
    </source>
</evidence>
<dbReference type="Proteomes" id="UP000294114">
    <property type="component" value="Unassembled WGS sequence"/>
</dbReference>
<keyword evidence="10" id="KW-1185">Reference proteome</keyword>
<evidence type="ECO:0000256" key="4">
    <source>
        <dbReference type="ARBA" id="ARBA00022989"/>
    </source>
</evidence>
<dbReference type="PANTHER" id="PTHR30509:SF9">
    <property type="entry name" value="MULTIDRUG RESISTANCE PROTEIN MDTO"/>
    <property type="match status" value="1"/>
</dbReference>
<feature type="transmembrane region" description="Helical" evidence="7">
    <location>
        <begin position="444"/>
        <end position="461"/>
    </location>
</feature>
<evidence type="ECO:0000256" key="3">
    <source>
        <dbReference type="ARBA" id="ARBA00022692"/>
    </source>
</evidence>
<reference evidence="9 10" key="1">
    <citation type="submission" date="2019-02" db="EMBL/GenBank/DDBJ databases">
        <title>Sequencing the genomes of 1000 actinobacteria strains.</title>
        <authorList>
            <person name="Klenk H.-P."/>
        </authorList>
    </citation>
    <scope>NUCLEOTIDE SEQUENCE [LARGE SCALE GENOMIC DNA]</scope>
    <source>
        <strain evidence="9 10">DSM 45612</strain>
    </source>
</reference>
<name>A0A4Q8BH75_9ACTN</name>
<keyword evidence="5 7" id="KW-0472">Membrane</keyword>
<comment type="similarity">
    <text evidence="6">Belongs to the YccS/YhfK family.</text>
</comment>
<feature type="transmembrane region" description="Helical" evidence="7">
    <location>
        <begin position="146"/>
        <end position="167"/>
    </location>
</feature>
<feature type="domain" description="Integral membrane bound transporter" evidence="8">
    <location>
        <begin position="409"/>
        <end position="530"/>
    </location>
</feature>